<dbReference type="EMBL" id="JAODAN010000004">
    <property type="protein sequence ID" value="KAK1925242.1"/>
    <property type="molecule type" value="Genomic_DNA"/>
</dbReference>
<organism evidence="2 3">
    <name type="scientific">Papiliotrema laurentii</name>
    <name type="common">Cryptococcus laurentii</name>
    <dbReference type="NCBI Taxonomy" id="5418"/>
    <lineage>
        <taxon>Eukaryota</taxon>
        <taxon>Fungi</taxon>
        <taxon>Dikarya</taxon>
        <taxon>Basidiomycota</taxon>
        <taxon>Agaricomycotina</taxon>
        <taxon>Tremellomycetes</taxon>
        <taxon>Tremellales</taxon>
        <taxon>Rhynchogastremaceae</taxon>
        <taxon>Papiliotrema</taxon>
    </lineage>
</organism>
<proteinExistence type="predicted"/>
<dbReference type="InterPro" id="IPR017853">
    <property type="entry name" value="GH"/>
</dbReference>
<keyword evidence="3" id="KW-1185">Reference proteome</keyword>
<dbReference type="AlphaFoldDB" id="A0AAD9FSH4"/>
<dbReference type="Gene3D" id="3.20.20.80">
    <property type="entry name" value="Glycosidases"/>
    <property type="match status" value="1"/>
</dbReference>
<accession>A0AAD9FSH4</accession>
<evidence type="ECO:0000313" key="3">
    <source>
        <dbReference type="Proteomes" id="UP001182556"/>
    </source>
</evidence>
<sequence length="405" mass="45681">MTRTQQAIDLSLQLAIQPSPNGRHLASALDPSKPFFWLADTAWELPHRLDREEVELYLRNRAAKGFNVAMIVLFAEHGDGNWPFELSAGTFDLFAPNEEYFEFVDWIVDTAASLGIITALVPTWGRYVNGGYYKGPFLFNDDNAFAFGRYVSNRYPFLPYILGGDSNRFWNAEYRDQVARGVDITTLPLTDYGSITEAFARGLIQGEAPHIARSGVEYKTFITYHSAQVWLPQGPESTGSAQFPDASWLSLDACQSGHYNTAWRPVLPGDKLDNGQTGSVVDDPKLLPHLWRAMSSYVPIRKMYATPRPDGRPRPVLDLEPHYENTHHWFREGHPIWRADNIRRGAWQGIFAGACGYTYGANSIWQMHNDQSKTHPPIQPPVSLLSADLAKRRRPLSRHGISSST</sequence>
<reference evidence="2" key="1">
    <citation type="submission" date="2023-02" db="EMBL/GenBank/DDBJ databases">
        <title>Identification and recombinant expression of a fungal hydrolase from Papiliotrema laurentii that hydrolyzes apple cutin and clears colloidal polyester polyurethane.</title>
        <authorList>
            <consortium name="DOE Joint Genome Institute"/>
            <person name="Roman V.A."/>
            <person name="Bojanowski C."/>
            <person name="Crable B.R."/>
            <person name="Wagner D.N."/>
            <person name="Hung C.S."/>
            <person name="Nadeau L.J."/>
            <person name="Schratz L."/>
            <person name="Haridas S."/>
            <person name="Pangilinan J."/>
            <person name="Lipzen A."/>
            <person name="Na H."/>
            <person name="Yan M."/>
            <person name="Ng V."/>
            <person name="Grigoriev I.V."/>
            <person name="Spatafora J.W."/>
            <person name="Barlow D."/>
            <person name="Biffinger J."/>
            <person name="Kelley-Loughnane N."/>
            <person name="Varaljay V.A."/>
            <person name="Crookes-Goodson W.J."/>
        </authorList>
    </citation>
    <scope>NUCLEOTIDE SEQUENCE</scope>
    <source>
        <strain evidence="2">5307AH</strain>
    </source>
</reference>
<dbReference type="PANTHER" id="PTHR37836:SF2">
    <property type="entry name" value="DUF4038 DOMAIN-CONTAINING PROTEIN"/>
    <property type="match status" value="1"/>
</dbReference>
<dbReference type="PANTHER" id="PTHR37836">
    <property type="entry name" value="LMO1036 PROTEIN"/>
    <property type="match status" value="1"/>
</dbReference>
<dbReference type="Proteomes" id="UP001182556">
    <property type="component" value="Unassembled WGS sequence"/>
</dbReference>
<comment type="caution">
    <text evidence="2">The sequence shown here is derived from an EMBL/GenBank/DDBJ whole genome shotgun (WGS) entry which is preliminary data.</text>
</comment>
<name>A0AAD9FSH4_PAPLA</name>
<dbReference type="SUPFAM" id="SSF51445">
    <property type="entry name" value="(Trans)glycosidases"/>
    <property type="match status" value="1"/>
</dbReference>
<feature type="domain" description="Apiosidase-like catalytic" evidence="1">
    <location>
        <begin position="20"/>
        <end position="373"/>
    </location>
</feature>
<evidence type="ECO:0000313" key="2">
    <source>
        <dbReference type="EMBL" id="KAK1925242.1"/>
    </source>
</evidence>
<gene>
    <name evidence="2" type="ORF">DB88DRAFT_257238</name>
</gene>
<dbReference type="InterPro" id="IPR025277">
    <property type="entry name" value="Apiosidase-like_cat_dom"/>
</dbReference>
<protein>
    <recommendedName>
        <fullName evidence="1">Apiosidase-like catalytic domain-containing protein</fullName>
    </recommendedName>
</protein>
<dbReference type="Pfam" id="PF13204">
    <property type="entry name" value="Apiosidase"/>
    <property type="match status" value="1"/>
</dbReference>
<evidence type="ECO:0000259" key="1">
    <source>
        <dbReference type="Pfam" id="PF13204"/>
    </source>
</evidence>